<organism evidence="1 2">
    <name type="scientific">Dyadobacter fermentans (strain ATCC 700827 / DSM 18053 / CIP 107007 / KCTC 52180 / NS114)</name>
    <dbReference type="NCBI Taxonomy" id="471854"/>
    <lineage>
        <taxon>Bacteria</taxon>
        <taxon>Pseudomonadati</taxon>
        <taxon>Bacteroidota</taxon>
        <taxon>Cytophagia</taxon>
        <taxon>Cytophagales</taxon>
        <taxon>Spirosomataceae</taxon>
        <taxon>Dyadobacter</taxon>
    </lineage>
</organism>
<dbReference type="Proteomes" id="UP000002011">
    <property type="component" value="Chromosome"/>
</dbReference>
<gene>
    <name evidence="1" type="ordered locus">Dfer_1081</name>
</gene>
<accession>C6W493</accession>
<protein>
    <recommendedName>
        <fullName evidence="3">Activator of Hsp90 ATPase 1 family protein</fullName>
    </recommendedName>
</protein>
<proteinExistence type="predicted"/>
<dbReference type="STRING" id="471854.Dfer_1081"/>
<dbReference type="InterPro" id="IPR023393">
    <property type="entry name" value="START-like_dom_sf"/>
</dbReference>
<name>C6W493_DYAFD</name>
<dbReference type="SUPFAM" id="SSF55961">
    <property type="entry name" value="Bet v1-like"/>
    <property type="match status" value="1"/>
</dbReference>
<dbReference type="eggNOG" id="COG3832">
    <property type="taxonomic scope" value="Bacteria"/>
</dbReference>
<reference evidence="1 2" key="1">
    <citation type="journal article" date="2009" name="Stand. Genomic Sci.">
        <title>Complete genome sequence of Dyadobacter fermentans type strain (NS114).</title>
        <authorList>
            <person name="Lang E."/>
            <person name="Lapidus A."/>
            <person name="Chertkov O."/>
            <person name="Brettin T."/>
            <person name="Detter J.C."/>
            <person name="Han C."/>
            <person name="Copeland A."/>
            <person name="Glavina Del Rio T."/>
            <person name="Nolan M."/>
            <person name="Chen F."/>
            <person name="Lucas S."/>
            <person name="Tice H."/>
            <person name="Cheng J.F."/>
            <person name="Land M."/>
            <person name="Hauser L."/>
            <person name="Chang Y.J."/>
            <person name="Jeffries C.D."/>
            <person name="Kopitz M."/>
            <person name="Bruce D."/>
            <person name="Goodwin L."/>
            <person name="Pitluck S."/>
            <person name="Ovchinnikova G."/>
            <person name="Pati A."/>
            <person name="Ivanova N."/>
            <person name="Mavrommatis K."/>
            <person name="Chen A."/>
            <person name="Palaniappan K."/>
            <person name="Chain P."/>
            <person name="Bristow J."/>
            <person name="Eisen J.A."/>
            <person name="Markowitz V."/>
            <person name="Hugenholtz P."/>
            <person name="Goker M."/>
            <person name="Rohde M."/>
            <person name="Kyrpides N.C."/>
            <person name="Klenk H.P."/>
        </authorList>
    </citation>
    <scope>NUCLEOTIDE SEQUENCE [LARGE SCALE GENOMIC DNA]</scope>
    <source>
        <strain evidence="2">ATCC 700827 / DSM 18053 / CIP 107007 / KCTC 52180 / NS114</strain>
    </source>
</reference>
<keyword evidence="2" id="KW-1185">Reference proteome</keyword>
<dbReference type="HOGENOM" id="CLU_1287136_0_0_10"/>
<dbReference type="KEGG" id="dfe:Dfer_1081"/>
<dbReference type="EMBL" id="CP001619">
    <property type="protein sequence ID" value="ACT92330.1"/>
    <property type="molecule type" value="Genomic_DNA"/>
</dbReference>
<sequence>METSEKKSSKEQLARLSAAALKNKTGRGWKEWIQWLDDLGADKKTPREVQAALAEHVDNVWYRQKIALGYREARGLRGVGELESGYEIGVTRTFPIHSSKAWEVLTSEEGLAAWVGDLENGTIGPAESFTTKEGITGTITVLQPGSHFRIAWQPLHWRQSSILQVRVIGSKSKNAGKSVISFHHEKLPGAGDRSAMKQRWEEKLSHLAEIIKGK</sequence>
<dbReference type="AlphaFoldDB" id="C6W493"/>
<evidence type="ECO:0008006" key="3">
    <source>
        <dbReference type="Google" id="ProtNLM"/>
    </source>
</evidence>
<evidence type="ECO:0000313" key="1">
    <source>
        <dbReference type="EMBL" id="ACT92330.1"/>
    </source>
</evidence>
<evidence type="ECO:0000313" key="2">
    <source>
        <dbReference type="Proteomes" id="UP000002011"/>
    </source>
</evidence>
<dbReference type="Gene3D" id="3.30.530.20">
    <property type="match status" value="1"/>
</dbReference>
<dbReference type="OrthoDB" id="4549061at2"/>
<dbReference type="RefSeq" id="WP_015810584.1">
    <property type="nucleotide sequence ID" value="NC_013037.1"/>
</dbReference>